<evidence type="ECO:0000256" key="6">
    <source>
        <dbReference type="SAM" id="Phobius"/>
    </source>
</evidence>
<evidence type="ECO:0000256" key="5">
    <source>
        <dbReference type="ARBA" id="ARBA00023136"/>
    </source>
</evidence>
<feature type="transmembrane region" description="Helical" evidence="6">
    <location>
        <begin position="63"/>
        <end position="83"/>
    </location>
</feature>
<dbReference type="InterPro" id="IPR022764">
    <property type="entry name" value="Peptidase_S54_rhomboid_dom"/>
</dbReference>
<dbReference type="GO" id="GO:0004252">
    <property type="term" value="F:serine-type endopeptidase activity"/>
    <property type="evidence" value="ECO:0007669"/>
    <property type="project" value="InterPro"/>
</dbReference>
<dbReference type="GO" id="GO:0016020">
    <property type="term" value="C:membrane"/>
    <property type="evidence" value="ECO:0007669"/>
    <property type="project" value="UniProtKB-SubCell"/>
</dbReference>
<dbReference type="PANTHER" id="PTHR45840">
    <property type="entry name" value="RHOMBOID-RELATED PROTEIN"/>
    <property type="match status" value="1"/>
</dbReference>
<proteinExistence type="inferred from homology"/>
<comment type="subcellular location">
    <subcellularLocation>
        <location evidence="1">Membrane</location>
        <topology evidence="1">Multi-pass membrane protein</topology>
    </subcellularLocation>
</comment>
<dbReference type="SUPFAM" id="SSF144091">
    <property type="entry name" value="Rhomboid-like"/>
    <property type="match status" value="1"/>
</dbReference>
<feature type="transmembrane region" description="Helical" evidence="6">
    <location>
        <begin position="89"/>
        <end position="111"/>
    </location>
</feature>
<evidence type="ECO:0000313" key="8">
    <source>
        <dbReference type="EMBL" id="KAB7500251.1"/>
    </source>
</evidence>
<keyword evidence="10" id="KW-1185">Reference proteome</keyword>
<evidence type="ECO:0000256" key="4">
    <source>
        <dbReference type="ARBA" id="ARBA00022989"/>
    </source>
</evidence>
<comment type="similarity">
    <text evidence="2">Belongs to the peptidase S54 family.</text>
</comment>
<comment type="caution">
    <text evidence="9">The sequence shown here is derived from an EMBL/GenBank/DDBJ whole genome shotgun (WGS) entry which is preliminary data.</text>
</comment>
<evidence type="ECO:0000256" key="2">
    <source>
        <dbReference type="ARBA" id="ARBA00009045"/>
    </source>
</evidence>
<keyword evidence="4 6" id="KW-1133">Transmembrane helix</keyword>
<keyword evidence="3 6" id="KW-0812">Transmembrane</keyword>
<dbReference type="InterPro" id="IPR051739">
    <property type="entry name" value="Rhomboid_IM_Serine_Proteases"/>
</dbReference>
<evidence type="ECO:0000256" key="1">
    <source>
        <dbReference type="ARBA" id="ARBA00004141"/>
    </source>
</evidence>
<gene>
    <name evidence="9" type="primary">RHBDL2_1</name>
    <name evidence="8" type="synonym">RHBDL2_0</name>
    <name evidence="9" type="ORF">Anas_13493</name>
    <name evidence="8" type="ORF">Anas_14670</name>
</gene>
<dbReference type="Proteomes" id="UP000326759">
    <property type="component" value="Unassembled WGS sequence"/>
</dbReference>
<protein>
    <submittedName>
        <fullName evidence="9">Rhomboid-related protein 2</fullName>
    </submittedName>
</protein>
<dbReference type="PANTHER" id="PTHR45840:SF2">
    <property type="entry name" value="PROTEIN RHOMBOID-RELATED"/>
    <property type="match status" value="1"/>
</dbReference>
<feature type="transmembrane region" description="Helical" evidence="6">
    <location>
        <begin position="30"/>
        <end position="51"/>
    </location>
</feature>
<name>A0A5N5TCT4_9CRUS</name>
<dbReference type="EMBL" id="SEYY01014618">
    <property type="protein sequence ID" value="KAB7500251.1"/>
    <property type="molecule type" value="Genomic_DNA"/>
</dbReference>
<evidence type="ECO:0000313" key="9">
    <source>
        <dbReference type="EMBL" id="KAB7504456.1"/>
    </source>
</evidence>
<dbReference type="InterPro" id="IPR035952">
    <property type="entry name" value="Rhomboid-like_sf"/>
</dbReference>
<feature type="domain" description="Peptidase S54 rhomboid" evidence="7">
    <location>
        <begin position="26"/>
        <end position="105"/>
    </location>
</feature>
<sequence length="112" mass="12527">MGEPITAYGPTPMDSPLIYNPERRYEAWRFLTYMFIHSGWLHILSNSIMQLIMGTVLELVHKWYRVSIIYILGVIGGCLASSLATPSYYLAGASGGVYALEYAYIGNLIIVT</sequence>
<dbReference type="AlphaFoldDB" id="A0A5N5TCT4"/>
<evidence type="ECO:0000259" key="7">
    <source>
        <dbReference type="Pfam" id="PF01694"/>
    </source>
</evidence>
<accession>A0A5N5TCT4</accession>
<dbReference type="OrthoDB" id="418595at2759"/>
<dbReference type="EMBL" id="SEYY01003151">
    <property type="protein sequence ID" value="KAB7504456.1"/>
    <property type="molecule type" value="Genomic_DNA"/>
</dbReference>
<evidence type="ECO:0000256" key="3">
    <source>
        <dbReference type="ARBA" id="ARBA00022692"/>
    </source>
</evidence>
<dbReference type="Gene3D" id="1.20.1540.10">
    <property type="entry name" value="Rhomboid-like"/>
    <property type="match status" value="1"/>
</dbReference>
<dbReference type="Pfam" id="PF01694">
    <property type="entry name" value="Rhomboid"/>
    <property type="match status" value="1"/>
</dbReference>
<reference evidence="9 10" key="1">
    <citation type="journal article" date="2019" name="PLoS Biol.">
        <title>Sex chromosomes control vertical transmission of feminizing Wolbachia symbionts in an isopod.</title>
        <authorList>
            <person name="Becking T."/>
            <person name="Chebbi M.A."/>
            <person name="Giraud I."/>
            <person name="Moumen B."/>
            <person name="Laverre T."/>
            <person name="Caubet Y."/>
            <person name="Peccoud J."/>
            <person name="Gilbert C."/>
            <person name="Cordaux R."/>
        </authorList>
    </citation>
    <scope>NUCLEOTIDE SEQUENCE [LARGE SCALE GENOMIC DNA]</scope>
    <source>
        <strain evidence="9">ANa2</strain>
        <tissue evidence="9">Whole body excluding digestive tract and cuticle</tissue>
    </source>
</reference>
<organism evidence="9 10">
    <name type="scientific">Armadillidium nasatum</name>
    <dbReference type="NCBI Taxonomy" id="96803"/>
    <lineage>
        <taxon>Eukaryota</taxon>
        <taxon>Metazoa</taxon>
        <taxon>Ecdysozoa</taxon>
        <taxon>Arthropoda</taxon>
        <taxon>Crustacea</taxon>
        <taxon>Multicrustacea</taxon>
        <taxon>Malacostraca</taxon>
        <taxon>Eumalacostraca</taxon>
        <taxon>Peracarida</taxon>
        <taxon>Isopoda</taxon>
        <taxon>Oniscidea</taxon>
        <taxon>Crinocheta</taxon>
        <taxon>Armadillidiidae</taxon>
        <taxon>Armadillidium</taxon>
    </lineage>
</organism>
<evidence type="ECO:0000313" key="10">
    <source>
        <dbReference type="Proteomes" id="UP000326759"/>
    </source>
</evidence>
<keyword evidence="5 6" id="KW-0472">Membrane</keyword>